<dbReference type="PROSITE" id="PS51257">
    <property type="entry name" value="PROKAR_LIPOPROTEIN"/>
    <property type="match status" value="1"/>
</dbReference>
<name>A0A7W9ESP0_9SPHN</name>
<proteinExistence type="predicted"/>
<evidence type="ECO:0000256" key="2">
    <source>
        <dbReference type="SAM" id="SignalP"/>
    </source>
</evidence>
<dbReference type="InterPro" id="IPR021255">
    <property type="entry name" value="DUF2807"/>
</dbReference>
<feature type="signal peptide" evidence="2">
    <location>
        <begin position="1"/>
        <end position="22"/>
    </location>
</feature>
<feature type="compositionally biased region" description="Basic and acidic residues" evidence="1">
    <location>
        <begin position="22"/>
        <end position="37"/>
    </location>
</feature>
<evidence type="ECO:0000313" key="4">
    <source>
        <dbReference type="EMBL" id="MBB5707146.1"/>
    </source>
</evidence>
<keyword evidence="5" id="KW-1185">Reference proteome</keyword>
<evidence type="ECO:0000256" key="1">
    <source>
        <dbReference type="SAM" id="MobiDB-lite"/>
    </source>
</evidence>
<dbReference type="AlphaFoldDB" id="A0A7W9ESP0"/>
<gene>
    <name evidence="4" type="ORF">FHR21_002509</name>
</gene>
<dbReference type="PANTHER" id="PTHR39200:SF1">
    <property type="entry name" value="AUTO-TRANSPORTER ADHESIN HEAD GIN DOMAIN-CONTAINING PROTEIN-RELATED"/>
    <property type="match status" value="1"/>
</dbReference>
<dbReference type="Gene3D" id="2.160.20.120">
    <property type="match status" value="1"/>
</dbReference>
<keyword evidence="2" id="KW-0732">Signal</keyword>
<dbReference type="Pfam" id="PF10988">
    <property type="entry name" value="DUF2807"/>
    <property type="match status" value="1"/>
</dbReference>
<evidence type="ECO:0000313" key="5">
    <source>
        <dbReference type="Proteomes" id="UP000537161"/>
    </source>
</evidence>
<feature type="domain" description="Putative auto-transporter adhesin head GIN" evidence="3">
    <location>
        <begin position="53"/>
        <end position="235"/>
    </location>
</feature>
<dbReference type="EMBL" id="JACIJH010000008">
    <property type="protein sequence ID" value="MBB5707146.1"/>
    <property type="molecule type" value="Genomic_DNA"/>
</dbReference>
<dbReference type="Proteomes" id="UP000537161">
    <property type="component" value="Unassembled WGS sequence"/>
</dbReference>
<protein>
    <recommendedName>
        <fullName evidence="3">Putative auto-transporter adhesin head GIN domain-containing protein</fullName>
    </recommendedName>
</protein>
<dbReference type="RefSeq" id="WP_184098743.1">
    <property type="nucleotide sequence ID" value="NZ_JACIJH010000008.1"/>
</dbReference>
<feature type="region of interest" description="Disordered" evidence="1">
    <location>
        <begin position="18"/>
        <end position="49"/>
    </location>
</feature>
<reference evidence="4 5" key="1">
    <citation type="submission" date="2020-08" db="EMBL/GenBank/DDBJ databases">
        <title>Genomic Encyclopedia of Type Strains, Phase IV (KMG-IV): sequencing the most valuable type-strain genomes for metagenomic binning, comparative biology and taxonomic classification.</title>
        <authorList>
            <person name="Goeker M."/>
        </authorList>
    </citation>
    <scope>NUCLEOTIDE SEQUENCE [LARGE SCALE GENOMIC DNA]</scope>
    <source>
        <strain evidence="4 5">DSM 27163</strain>
    </source>
</reference>
<evidence type="ECO:0000259" key="3">
    <source>
        <dbReference type="Pfam" id="PF10988"/>
    </source>
</evidence>
<feature type="chain" id="PRO_5031529924" description="Putative auto-transporter adhesin head GIN domain-containing protein" evidence="2">
    <location>
        <begin position="23"/>
        <end position="251"/>
    </location>
</feature>
<organism evidence="4 5">
    <name type="scientific">Sphingopyxis panaciterrulae</name>
    <dbReference type="NCBI Taxonomy" id="462372"/>
    <lineage>
        <taxon>Bacteria</taxon>
        <taxon>Pseudomonadati</taxon>
        <taxon>Pseudomonadota</taxon>
        <taxon>Alphaproteobacteria</taxon>
        <taxon>Sphingomonadales</taxon>
        <taxon>Sphingomonadaceae</taxon>
        <taxon>Sphingopyxis</taxon>
    </lineage>
</organism>
<dbReference type="PANTHER" id="PTHR39200">
    <property type="entry name" value="HYPOTHETICAL EXPORTED PROTEIN"/>
    <property type="match status" value="1"/>
</dbReference>
<accession>A0A7W9ESP0</accession>
<sequence length="251" mass="25392">MRNWTMAILPLMLATASGCSGADRDRDGGNRSGETRPADSGPAGSKSWSLSGFTGVEAAGPYDVTIRQGDSFAISATGPQAELDQLEIETDGSTLSIERKRTGWSFRDHDDVDIAITMPRLSTVKLTGSGSITADSADGDTVEAAVTGSGELKIVKLTAKRVELTMAGSGDLDVEGGTAESGEIHVTGSGDIDADRLVAQTLDVSVTGSGNVEANATGKADVSLLGSGDVTIGGGATCSTSKTGSGSVNCK</sequence>
<comment type="caution">
    <text evidence="4">The sequence shown here is derived from an EMBL/GenBank/DDBJ whole genome shotgun (WGS) entry which is preliminary data.</text>
</comment>